<sequence length="1284" mass="144803">MPVSLFTGLPNVEIPIYNLHEGELNVPVKLSYHASGFRSDLKPGIIAPNWSLQSSGVIQRKVKDRADDMNYYGYDGIPNLGISKYEAERYNYSGFYFNRDTLKTMMGTRWGQISFLNDLAFPLSSSNPLTNTLLGYRDTEPDEFSFSLPTGGGSFYLDIDGNWVVAADKNFKVELNSTFLEVPFKLPVTSKDKDGYSFSGAFGNNWRAQYGSYKTFGGFTIIDEDGTKYVFGGSSNYIEYSIDFVNQDRDFWQADAWHLKQVIHPNGEIIDFKYTRGAFTAQLSEYKYWNIQTKYSNTNTSIFNFLGAISCGGNSQSLQSTFTGRLNAPIYLSEIISSSKRITFQYENNPTKIAATWVNQGILQAVNPFTNMHNFYFQSLSYPSVRLNEENDSANFPYYYNTLALPYLIQYYNNLSSSYGSAGTIPYNFRSADFSYFYSSFLEDLRLSKIDIFNNVNSGVNADGTLTVLPSDALSDISKIQHIDLNYTTSTASSNRYNLTGVVFSDGNSSKISSYAMDYNALDGNCYFFNGRTDHWGFYNSNAIYSVETNDLKNNPAKYYNARNPSLMHTKMNMLKSITYPTGGRAELDYELNDAYFSVPKNRTDSLNLWNKSVGGLRIKKLSFYPEIGSPIVKTYHYVTNYNTTGQQRSSGVLSHEIQYNFQDFKTKAAQGDVYVTKTIFSNNSVIPAASSSQGSHIGYSEVVEENSDGSYIKHYFTNFDNGHKDESGLSVIADLSPYNPYTSKEAERGKEYKTEIYDNSKRLVKKVETTFINLNPAQNISKAIYVERNKLCAGEWYESTAKYYVNYTYSVLPSKEKVTEYVYNGSSSTTAVNTTEYSYYEHRKPKEITRNDSKGNILKTEYRYSIDMASSGYSDTFGQAINTLAQKNILVPIEKINYKNGSPISAEIYEYKSYAGLNNPAQISKEFQWNKFLSASYQKLYKSGTTLTKAGNIDELARIESYNKYGKPTEILFKQADRISYVWGFYKDRPIAVVKNADYATIKSQFGANIDLAERYFLTESKINDLENSIRSYFNKTDIYFYNSNSLGLLSKIGSPQEINVFYAYDNAQRLKTVYDANRDIVKRYDYGFADINYIPQAEPGAIVYAKLVYENWNPGAGNNYADVIVKFFSDEACTRPIRVENMTVNYNINFGCANIPGLPVGEPIAEPVDGMYGGDTYGSGGLIDGGEVPEPVPPGPVPAGYYRTAVASGTSVVLAYQAKIYGSYESDCEWIYEPPTFCPECGPGEVPGPNYPGGTWVQICLVEQCADNYFLQPGTNYRITFY</sequence>
<dbReference type="EMBL" id="UAUU01000009">
    <property type="protein sequence ID" value="SPZ88343.1"/>
    <property type="molecule type" value="Genomic_DNA"/>
</dbReference>
<gene>
    <name evidence="1" type="ORF">NCTC11343_03433</name>
</gene>
<protein>
    <recommendedName>
        <fullName evidence="3">YD repeat-containing protein</fullName>
    </recommendedName>
</protein>
<proteinExistence type="predicted"/>
<organism evidence="1 2">
    <name type="scientific">Sphingobacterium multivorum</name>
    <dbReference type="NCBI Taxonomy" id="28454"/>
    <lineage>
        <taxon>Bacteria</taxon>
        <taxon>Pseudomonadati</taxon>
        <taxon>Bacteroidota</taxon>
        <taxon>Sphingobacteriia</taxon>
        <taxon>Sphingobacteriales</taxon>
        <taxon>Sphingobacteriaceae</taxon>
        <taxon>Sphingobacterium</taxon>
    </lineage>
</organism>
<name>A0A2X2J9F1_SPHMU</name>
<dbReference type="RefSeq" id="WP_112375260.1">
    <property type="nucleotide sequence ID" value="NZ_UAUU01000009.1"/>
</dbReference>
<dbReference type="Proteomes" id="UP000251241">
    <property type="component" value="Unassembled WGS sequence"/>
</dbReference>
<accession>A0A2X2J9F1</accession>
<evidence type="ECO:0008006" key="3">
    <source>
        <dbReference type="Google" id="ProtNLM"/>
    </source>
</evidence>
<evidence type="ECO:0000313" key="1">
    <source>
        <dbReference type="EMBL" id="SPZ88343.1"/>
    </source>
</evidence>
<reference evidence="1 2" key="1">
    <citation type="submission" date="2018-06" db="EMBL/GenBank/DDBJ databases">
        <authorList>
            <consortium name="Pathogen Informatics"/>
            <person name="Doyle S."/>
        </authorList>
    </citation>
    <scope>NUCLEOTIDE SEQUENCE [LARGE SCALE GENOMIC DNA]</scope>
    <source>
        <strain evidence="1 2">NCTC11343</strain>
    </source>
</reference>
<evidence type="ECO:0000313" key="2">
    <source>
        <dbReference type="Proteomes" id="UP000251241"/>
    </source>
</evidence>